<dbReference type="EMBL" id="CAJQZP010001376">
    <property type="protein sequence ID" value="CAG5042623.1"/>
    <property type="molecule type" value="Genomic_DNA"/>
</dbReference>
<gene>
    <name evidence="6" type="ORF">PAPOLLO_LOCUS22471</name>
</gene>
<accession>A0A8S3Y1N2</accession>
<dbReference type="OrthoDB" id="19653at2759"/>
<evidence type="ECO:0000256" key="3">
    <source>
        <dbReference type="ARBA" id="ARBA00022801"/>
    </source>
</evidence>
<evidence type="ECO:0000313" key="6">
    <source>
        <dbReference type="EMBL" id="CAG5042623.1"/>
    </source>
</evidence>
<evidence type="ECO:0000256" key="1">
    <source>
        <dbReference type="ARBA" id="ARBA00005964"/>
    </source>
</evidence>
<evidence type="ECO:0000313" key="7">
    <source>
        <dbReference type="Proteomes" id="UP000691718"/>
    </source>
</evidence>
<comment type="caution">
    <text evidence="6">The sequence shown here is derived from an EMBL/GenBank/DDBJ whole genome shotgun (WGS) entry which is preliminary data.</text>
</comment>
<dbReference type="Proteomes" id="UP000691718">
    <property type="component" value="Unassembled WGS sequence"/>
</dbReference>
<feature type="domain" description="Carboxylesterase type B" evidence="5">
    <location>
        <begin position="30"/>
        <end position="547"/>
    </location>
</feature>
<dbReference type="InterPro" id="IPR002018">
    <property type="entry name" value="CarbesteraseB"/>
</dbReference>
<name>A0A8S3Y1N2_PARAO</name>
<dbReference type="PANTHER" id="PTHR43142">
    <property type="entry name" value="CARBOXYLIC ESTER HYDROLASE"/>
    <property type="match status" value="1"/>
</dbReference>
<organism evidence="6 7">
    <name type="scientific">Parnassius apollo</name>
    <name type="common">Apollo butterfly</name>
    <name type="synonym">Papilio apollo</name>
    <dbReference type="NCBI Taxonomy" id="110799"/>
    <lineage>
        <taxon>Eukaryota</taxon>
        <taxon>Metazoa</taxon>
        <taxon>Ecdysozoa</taxon>
        <taxon>Arthropoda</taxon>
        <taxon>Hexapoda</taxon>
        <taxon>Insecta</taxon>
        <taxon>Pterygota</taxon>
        <taxon>Neoptera</taxon>
        <taxon>Endopterygota</taxon>
        <taxon>Lepidoptera</taxon>
        <taxon>Glossata</taxon>
        <taxon>Ditrysia</taxon>
        <taxon>Papilionoidea</taxon>
        <taxon>Papilionidae</taxon>
        <taxon>Parnassiinae</taxon>
        <taxon>Parnassini</taxon>
        <taxon>Parnassius</taxon>
        <taxon>Parnassius</taxon>
    </lineage>
</organism>
<keyword evidence="7" id="KW-1185">Reference proteome</keyword>
<evidence type="ECO:0000256" key="2">
    <source>
        <dbReference type="ARBA" id="ARBA00022487"/>
    </source>
</evidence>
<dbReference type="PANTHER" id="PTHR43142:SF1">
    <property type="entry name" value="CARBOXYLIC ESTER HYDROLASE"/>
    <property type="match status" value="1"/>
</dbReference>
<protein>
    <submittedName>
        <fullName evidence="6">(apollo) hypothetical protein</fullName>
    </submittedName>
</protein>
<dbReference type="GO" id="GO:0052689">
    <property type="term" value="F:carboxylic ester hydrolase activity"/>
    <property type="evidence" value="ECO:0007669"/>
    <property type="project" value="UniProtKB-KW"/>
</dbReference>
<keyword evidence="3" id="KW-0378">Hydrolase</keyword>
<comment type="similarity">
    <text evidence="1">Belongs to the type-B carboxylesterase/lipase family.</text>
</comment>
<evidence type="ECO:0000259" key="5">
    <source>
        <dbReference type="Pfam" id="PF00135"/>
    </source>
</evidence>
<keyword evidence="2" id="KW-0719">Serine esterase</keyword>
<sequence>MFFYKNKSVLNALGIVKHFATNHYSLKHVTISLDCGKLRGIESKLWNGSTYYSFKGIPYAQPPVGKLRFKAPLPPEPWHGTYDALEHGPICPQMETNDGNIHKSNEDCLYLNVCTKSLDRNSKLPVMILIHAGAYLSGSGNTDIYGPDFLLQHDVLLVTFNYRLEALGFLCLDTPEIPGNAGMKDQIAAFRWVQRNIENLGGDPNNVTLIGLSAGGTSVTYHLLSPLSTGLFHKAIAQSGVCLMDWAQGKNGRDRAIRAAKYLGQETNNTSELTDLFQSIPVEKLVKITFKSMTEDEKHRGYPTHFVPVVEKEFVNVEAFITKEPIDLLLSGQINKVPLIIGYNSSEGLLMTTYHIKKVNFMNNHLSYYVPREIANVVSTSKLVDFGNRIRRFYAGDRKLTEEEVDIIMNLNSDIHFVYNCHRFCQFYSTRSESIFTYRFDCVTDLNIQKKSLGFEHCRGACHVDELYYLFKNDMNKDAYERQEKLREIVFKVTKLWTDFAKTGKPTPKNTLGFNWTPYTGRGKEYLIINDNFRMGTFADKERVEFWNSLYKEAGLPCIAQC</sequence>
<evidence type="ECO:0000256" key="4">
    <source>
        <dbReference type="ARBA" id="ARBA00023180"/>
    </source>
</evidence>
<proteinExistence type="inferred from homology"/>
<keyword evidence="4" id="KW-0325">Glycoprotein</keyword>
<dbReference type="AlphaFoldDB" id="A0A8S3Y1N2"/>
<dbReference type="Pfam" id="PF00135">
    <property type="entry name" value="COesterase"/>
    <property type="match status" value="1"/>
</dbReference>
<reference evidence="6" key="1">
    <citation type="submission" date="2021-04" db="EMBL/GenBank/DDBJ databases">
        <authorList>
            <person name="Tunstrom K."/>
        </authorList>
    </citation>
    <scope>NUCLEOTIDE SEQUENCE</scope>
</reference>